<dbReference type="PANTHER" id="PTHR21228:SF72">
    <property type="entry name" value="LD32258P"/>
    <property type="match status" value="1"/>
</dbReference>
<name>A0A7R9I0B9_9NEOP</name>
<evidence type="ECO:0000259" key="2">
    <source>
        <dbReference type="Pfam" id="PF08368"/>
    </source>
</evidence>
<dbReference type="AlphaFoldDB" id="A0A7R9I0B9"/>
<gene>
    <name evidence="3" type="ORF">TBIB3V08_LOCUS5152</name>
</gene>
<dbReference type="GO" id="GO:0044528">
    <property type="term" value="P:regulation of mitochondrial mRNA stability"/>
    <property type="evidence" value="ECO:0007669"/>
    <property type="project" value="InterPro"/>
</dbReference>
<dbReference type="InterPro" id="IPR050870">
    <property type="entry name" value="FAST_kinase"/>
</dbReference>
<evidence type="ECO:0000259" key="1">
    <source>
        <dbReference type="Pfam" id="PF06743"/>
    </source>
</evidence>
<evidence type="ECO:0008006" key="4">
    <source>
        <dbReference type="Google" id="ProtNLM"/>
    </source>
</evidence>
<reference evidence="3" key="1">
    <citation type="submission" date="2020-11" db="EMBL/GenBank/DDBJ databases">
        <authorList>
            <person name="Tran Van P."/>
        </authorList>
    </citation>
    <scope>NUCLEOTIDE SEQUENCE</scope>
</reference>
<protein>
    <recommendedName>
        <fullName evidence="4">RAP domain-containing protein</fullName>
    </recommendedName>
</protein>
<dbReference type="Pfam" id="PF08368">
    <property type="entry name" value="FAST_2"/>
    <property type="match status" value="1"/>
</dbReference>
<evidence type="ECO:0000313" key="3">
    <source>
        <dbReference type="EMBL" id="CAD7442725.1"/>
    </source>
</evidence>
<dbReference type="EMBL" id="OD565836">
    <property type="protein sequence ID" value="CAD7442725.1"/>
    <property type="molecule type" value="Genomic_DNA"/>
</dbReference>
<dbReference type="InterPro" id="IPR013579">
    <property type="entry name" value="FAST_2"/>
</dbReference>
<dbReference type="GO" id="GO:0005759">
    <property type="term" value="C:mitochondrial matrix"/>
    <property type="evidence" value="ECO:0007669"/>
    <property type="project" value="TreeGrafter"/>
</dbReference>
<dbReference type="Pfam" id="PF06743">
    <property type="entry name" value="FAST_1"/>
    <property type="match status" value="1"/>
</dbReference>
<feature type="domain" description="FAST kinase leucine-rich" evidence="1">
    <location>
        <begin position="701"/>
        <end position="770"/>
    </location>
</feature>
<sequence length="934" mass="108128">MIHSLRIVRLQGLCLVQTFRIGCRPIFRKKSFIPIKHFLIPNSSVSLCFVRTHSVVKDVSECDNEIEESLATNLFEDAETQDSDSFRDILYPNSNDPIIKLLNSCSSVQNVFDVVKKNESCINACQISQAVLVLWNLQRIFYNVSIRENNEGTAFVSSSDPNTLLENYICKVTNHSDFELLLHLVEQHIDELSIDALTCTLLYLRKMNVSMNKSVILNLMDHCLLLLKNKSVHFPLTALSRFIVAVNQHKGLWTVFILQHTLPNILECLDSCNNVEDFRLITICLIGVHRMVCDSMLELYKKLAHKLLDEKLITAEDSHIITKAVYFLNYPHWSHCNIDIIRTLMLVLQGKINQLNVEDLIKLHKVFISQLEPADLLPEIQEYSSHLLSQLDHRESSSSISFPATCELLECMVTFSTPMKKKVFEQLTRRYLKEEIYPNAMSPLFNILRNLKTSDLKLCNDFWSLTLRFLRDHESEREDYKLLRICHRYMHFNNNLGGTFRHFEFEDQMIQWLWQELDSGNCKVIPSKFSRVAAFILAYGNSRVPGDDTILTMCMTKLIEMVPQFTEFDCLNISRGLQVAVELRRHRRKLTSQFMSQIVSLNTALDGWALNRVDKDVCTLPQLNLITRAYLNRRGNRNVQLFEKLIFRYKSFNSNIRLSSRIVRDTSLNLLVTSCLIPETIDHLVGYAIEQSEHLLGDTVEKLLHLCYYLGYTPSHSDEFLAASVNVIFRDKERMLGLSLLHSALALCFFHKLPEPLVKYIFTVDFLERMDDEISQCYSKATYPMKIRHHLMQLNRAVCLDYPDIDVPWFHEKYIQEIDAHNFQVLLNTDKKPLWEKHETDKNVSKLAVVLLRDNDYCLNIPQLKGECQLKQRHLEMLGYQVVGIKQALWNSIQRLFTAAPSKLLGIPSRGTPGDHGGIKRDKVAYNLHGCTLE</sequence>
<organism evidence="3">
    <name type="scientific">Timema bartmani</name>
    <dbReference type="NCBI Taxonomy" id="61472"/>
    <lineage>
        <taxon>Eukaryota</taxon>
        <taxon>Metazoa</taxon>
        <taxon>Ecdysozoa</taxon>
        <taxon>Arthropoda</taxon>
        <taxon>Hexapoda</taxon>
        <taxon>Insecta</taxon>
        <taxon>Pterygota</taxon>
        <taxon>Neoptera</taxon>
        <taxon>Polyneoptera</taxon>
        <taxon>Phasmatodea</taxon>
        <taxon>Timematodea</taxon>
        <taxon>Timematoidea</taxon>
        <taxon>Timematidae</taxon>
        <taxon>Timema</taxon>
    </lineage>
</organism>
<dbReference type="PANTHER" id="PTHR21228">
    <property type="entry name" value="FAST LEU-RICH DOMAIN-CONTAINING"/>
    <property type="match status" value="1"/>
</dbReference>
<dbReference type="GO" id="GO:0035770">
    <property type="term" value="C:ribonucleoprotein granule"/>
    <property type="evidence" value="ECO:0007669"/>
    <property type="project" value="TreeGrafter"/>
</dbReference>
<dbReference type="InterPro" id="IPR010622">
    <property type="entry name" value="FAST_Leu-rich"/>
</dbReference>
<dbReference type="GO" id="GO:0003723">
    <property type="term" value="F:RNA binding"/>
    <property type="evidence" value="ECO:0007669"/>
    <property type="project" value="TreeGrafter"/>
</dbReference>
<accession>A0A7R9I0B9</accession>
<proteinExistence type="predicted"/>
<dbReference type="GO" id="GO:0000963">
    <property type="term" value="P:mitochondrial RNA processing"/>
    <property type="evidence" value="ECO:0007669"/>
    <property type="project" value="TreeGrafter"/>
</dbReference>
<feature type="domain" description="FAST kinase-like protein subdomain 2" evidence="2">
    <location>
        <begin position="789"/>
        <end position="832"/>
    </location>
</feature>